<name>A0A9J6C304_POLVA</name>
<gene>
    <name evidence="4" type="ORF">PVAND_006380</name>
</gene>
<keyword evidence="1" id="KW-0393">Immunoglobulin domain</keyword>
<dbReference type="GO" id="GO:0048468">
    <property type="term" value="P:cell development"/>
    <property type="evidence" value="ECO:0007669"/>
    <property type="project" value="UniProtKB-ARBA"/>
</dbReference>
<keyword evidence="5" id="KW-1185">Reference proteome</keyword>
<evidence type="ECO:0000256" key="2">
    <source>
        <dbReference type="SAM" id="SignalP"/>
    </source>
</evidence>
<dbReference type="Gene3D" id="2.60.40.10">
    <property type="entry name" value="Immunoglobulins"/>
    <property type="match status" value="1"/>
</dbReference>
<accession>A0A9J6C304</accession>
<feature type="signal peptide" evidence="2">
    <location>
        <begin position="1"/>
        <end position="28"/>
    </location>
</feature>
<dbReference type="Pfam" id="PF13927">
    <property type="entry name" value="Ig_3"/>
    <property type="match status" value="1"/>
</dbReference>
<dbReference type="InterPro" id="IPR007110">
    <property type="entry name" value="Ig-like_dom"/>
</dbReference>
<dbReference type="Proteomes" id="UP001107558">
    <property type="component" value="Chromosome 2"/>
</dbReference>
<evidence type="ECO:0000313" key="4">
    <source>
        <dbReference type="EMBL" id="KAG5676556.1"/>
    </source>
</evidence>
<evidence type="ECO:0000259" key="3">
    <source>
        <dbReference type="PROSITE" id="PS50835"/>
    </source>
</evidence>
<dbReference type="OrthoDB" id="428111at2759"/>
<organism evidence="4 5">
    <name type="scientific">Polypedilum vanderplanki</name>
    <name type="common">Sleeping chironomid midge</name>
    <dbReference type="NCBI Taxonomy" id="319348"/>
    <lineage>
        <taxon>Eukaryota</taxon>
        <taxon>Metazoa</taxon>
        <taxon>Ecdysozoa</taxon>
        <taxon>Arthropoda</taxon>
        <taxon>Hexapoda</taxon>
        <taxon>Insecta</taxon>
        <taxon>Pterygota</taxon>
        <taxon>Neoptera</taxon>
        <taxon>Endopterygota</taxon>
        <taxon>Diptera</taxon>
        <taxon>Nematocera</taxon>
        <taxon>Chironomoidea</taxon>
        <taxon>Chironomidae</taxon>
        <taxon>Chironominae</taxon>
        <taxon>Polypedilum</taxon>
        <taxon>Polypedilum</taxon>
    </lineage>
</organism>
<dbReference type="SUPFAM" id="SSF48726">
    <property type="entry name" value="Immunoglobulin"/>
    <property type="match status" value="1"/>
</dbReference>
<evidence type="ECO:0000256" key="1">
    <source>
        <dbReference type="ARBA" id="ARBA00023319"/>
    </source>
</evidence>
<dbReference type="SMART" id="SM00409">
    <property type="entry name" value="IG"/>
    <property type="match status" value="1"/>
</dbReference>
<feature type="chain" id="PRO_5039946507" description="Ig-like domain-containing protein" evidence="2">
    <location>
        <begin position="29"/>
        <end position="130"/>
    </location>
</feature>
<dbReference type="PROSITE" id="PS50835">
    <property type="entry name" value="IG_LIKE"/>
    <property type="match status" value="1"/>
</dbReference>
<dbReference type="InterPro" id="IPR003599">
    <property type="entry name" value="Ig_sub"/>
</dbReference>
<evidence type="ECO:0000313" key="5">
    <source>
        <dbReference type="Proteomes" id="UP001107558"/>
    </source>
</evidence>
<comment type="caution">
    <text evidence="4">The sequence shown here is derived from an EMBL/GenBank/DDBJ whole genome shotgun (WGS) entry which is preliminary data.</text>
</comment>
<dbReference type="FunFam" id="2.60.40.10:FF:000026">
    <property type="entry name" value="roundabout homolog 2 isoform X1"/>
    <property type="match status" value="1"/>
</dbReference>
<dbReference type="InterPro" id="IPR003598">
    <property type="entry name" value="Ig_sub2"/>
</dbReference>
<dbReference type="PANTHER" id="PTHR10075">
    <property type="entry name" value="BASIGIN RELATED"/>
    <property type="match status" value="1"/>
</dbReference>
<dbReference type="AlphaFoldDB" id="A0A9J6C304"/>
<keyword evidence="2" id="KW-0732">Signal</keyword>
<reference evidence="4" key="1">
    <citation type="submission" date="2021-03" db="EMBL/GenBank/DDBJ databases">
        <title>Chromosome level genome of the anhydrobiotic midge Polypedilum vanderplanki.</title>
        <authorList>
            <person name="Yoshida Y."/>
            <person name="Kikawada T."/>
            <person name="Gusev O."/>
        </authorList>
    </citation>
    <scope>NUCLEOTIDE SEQUENCE</scope>
    <source>
        <strain evidence="4">NIAS01</strain>
        <tissue evidence="4">Whole body or cell culture</tissue>
    </source>
</reference>
<dbReference type="InterPro" id="IPR013783">
    <property type="entry name" value="Ig-like_fold"/>
</dbReference>
<dbReference type="SMART" id="SM00408">
    <property type="entry name" value="IGc2"/>
    <property type="match status" value="1"/>
</dbReference>
<proteinExistence type="predicted"/>
<dbReference type="EMBL" id="JADBJN010000002">
    <property type="protein sequence ID" value="KAG5676556.1"/>
    <property type="molecule type" value="Genomic_DNA"/>
</dbReference>
<dbReference type="InterPro" id="IPR036179">
    <property type="entry name" value="Ig-like_dom_sf"/>
</dbReference>
<protein>
    <recommendedName>
        <fullName evidence="3">Ig-like domain-containing protein</fullName>
    </recommendedName>
</protein>
<dbReference type="PANTHER" id="PTHR10075:SF14">
    <property type="entry name" value="CELL ADHESION MOLECULE DSCAM2-RELATED"/>
    <property type="match status" value="1"/>
</dbReference>
<sequence>MMHHLRANYSICNALLIFLCAGSVNVYGLELPKIIEHPMNAVVPKHDPVTLNCKSEGVPTPKIEWFKDGRHLKIEPGSHQMFLPSGDLFFLKVVHSRRESDAGVYWCEARNELGVARSRNATLQVAGKHA</sequence>
<feature type="domain" description="Ig-like" evidence="3">
    <location>
        <begin position="32"/>
        <end position="124"/>
    </location>
</feature>